<feature type="domain" description="DUF7345" evidence="4">
    <location>
        <begin position="61"/>
        <end position="190"/>
    </location>
</feature>
<dbReference type="InterPro" id="IPR055769">
    <property type="entry name" value="DUF7345"/>
</dbReference>
<feature type="compositionally biased region" description="Acidic residues" evidence="1">
    <location>
        <begin position="323"/>
        <end position="335"/>
    </location>
</feature>
<dbReference type="AlphaFoldDB" id="A0ABD5Z4Z4"/>
<protein>
    <submittedName>
        <fullName evidence="5">Helix-turn-helix transcriptional regulator</fullName>
    </submittedName>
</protein>
<dbReference type="InterPro" id="IPR055767">
    <property type="entry name" value="DUF7343"/>
</dbReference>
<gene>
    <name evidence="5" type="ORF">ACFQJ9_11630</name>
</gene>
<feature type="domain" description="DUF7343" evidence="3">
    <location>
        <begin position="333"/>
        <end position="394"/>
    </location>
</feature>
<dbReference type="Pfam" id="PF24034">
    <property type="entry name" value="DUF7343"/>
    <property type="match status" value="1"/>
</dbReference>
<evidence type="ECO:0000313" key="5">
    <source>
        <dbReference type="EMBL" id="MFC7200050.1"/>
    </source>
</evidence>
<dbReference type="Pfam" id="PF24036">
    <property type="entry name" value="DUF7345"/>
    <property type="match status" value="1"/>
</dbReference>
<feature type="region of interest" description="Disordered" evidence="1">
    <location>
        <begin position="30"/>
        <end position="50"/>
    </location>
</feature>
<dbReference type="RefSeq" id="WP_279529970.1">
    <property type="nucleotide sequence ID" value="NZ_CP122312.1"/>
</dbReference>
<evidence type="ECO:0000313" key="6">
    <source>
        <dbReference type="Proteomes" id="UP001596447"/>
    </source>
</evidence>
<keyword evidence="2" id="KW-0812">Transmembrane</keyword>
<evidence type="ECO:0000256" key="1">
    <source>
        <dbReference type="SAM" id="MobiDB-lite"/>
    </source>
</evidence>
<feature type="compositionally biased region" description="Low complexity" evidence="1">
    <location>
        <begin position="295"/>
        <end position="322"/>
    </location>
</feature>
<feature type="compositionally biased region" description="Gly residues" evidence="1">
    <location>
        <begin position="280"/>
        <end position="294"/>
    </location>
</feature>
<keyword evidence="2" id="KW-1133">Transmembrane helix</keyword>
<accession>A0ABD5Z4Z4</accession>
<feature type="region of interest" description="Disordered" evidence="1">
    <location>
        <begin position="280"/>
        <end position="335"/>
    </location>
</feature>
<reference evidence="5 6" key="1">
    <citation type="journal article" date="2019" name="Int. J. Syst. Evol. Microbiol.">
        <title>The Global Catalogue of Microorganisms (GCM) 10K type strain sequencing project: providing services to taxonomists for standard genome sequencing and annotation.</title>
        <authorList>
            <consortium name="The Broad Institute Genomics Platform"/>
            <consortium name="The Broad Institute Genome Sequencing Center for Infectious Disease"/>
            <person name="Wu L."/>
            <person name="Ma J."/>
        </authorList>
    </citation>
    <scope>NUCLEOTIDE SEQUENCE [LARGE SCALE GENOMIC DNA]</scope>
    <source>
        <strain evidence="5 6">XZGYJ-43</strain>
    </source>
</reference>
<sequence>MDGIRWSRLRSLFLVVLLVGSVVAAGGTGVGAATGPDQQPARTGVASLSPEEVDPDAVDITVSLQPDGDARWTVAYRMRLQTENETQAFQDLQADVRNNTSAYLDRFRDRITATVAAAENATGREMGASDFAVSTRLQPFGETDYGILTYSFTWSNFARVEGPRLYAGDAISGFYLDQETSLSFTYPDAYGLVSVDPTPSVQRSGLVGWTGPFDFTDDEPRVVVSTAAPTTSAGETTPEPGDGLGGLGPVGYVLVALVAALVVLGAAWYYRGRGGVPGGGPSEEGGEVSEGGGPPSSATKSTEAAESPAAEAGAAAGAGAASEEGDEEPPEELLSNEERVVRFLREHGGRAKQQEIVEGLGWTEAKTSQVLKGMREEGDLEGFRIGRENVIKLPDVDVGAGEAETEDESNGSER</sequence>
<proteinExistence type="predicted"/>
<keyword evidence="6" id="KW-1185">Reference proteome</keyword>
<organism evidence="5 6">
    <name type="scientific">Halospeciosus flavus</name>
    <dbReference type="NCBI Taxonomy" id="3032283"/>
    <lineage>
        <taxon>Archaea</taxon>
        <taxon>Methanobacteriati</taxon>
        <taxon>Methanobacteriota</taxon>
        <taxon>Stenosarchaea group</taxon>
        <taxon>Halobacteria</taxon>
        <taxon>Halobacteriales</taxon>
        <taxon>Halobacteriaceae</taxon>
        <taxon>Halospeciosus</taxon>
    </lineage>
</organism>
<name>A0ABD5Z4Z4_9EURY</name>
<dbReference type="Proteomes" id="UP001596447">
    <property type="component" value="Unassembled WGS sequence"/>
</dbReference>
<evidence type="ECO:0000259" key="3">
    <source>
        <dbReference type="Pfam" id="PF24034"/>
    </source>
</evidence>
<dbReference type="EMBL" id="JBHTAR010000011">
    <property type="protein sequence ID" value="MFC7200050.1"/>
    <property type="molecule type" value="Genomic_DNA"/>
</dbReference>
<keyword evidence="2" id="KW-0472">Membrane</keyword>
<feature type="transmembrane region" description="Helical" evidence="2">
    <location>
        <begin position="250"/>
        <end position="270"/>
    </location>
</feature>
<evidence type="ECO:0000259" key="4">
    <source>
        <dbReference type="Pfam" id="PF24036"/>
    </source>
</evidence>
<comment type="caution">
    <text evidence="5">The sequence shown here is derived from an EMBL/GenBank/DDBJ whole genome shotgun (WGS) entry which is preliminary data.</text>
</comment>
<evidence type="ECO:0000256" key="2">
    <source>
        <dbReference type="SAM" id="Phobius"/>
    </source>
</evidence>